<keyword evidence="6" id="KW-1185">Reference proteome</keyword>
<dbReference type="KEGG" id="fpf:DCC35_02150"/>
<keyword evidence="4" id="KW-0472">Membrane</keyword>
<dbReference type="Pfam" id="PF13181">
    <property type="entry name" value="TPR_8"/>
    <property type="match status" value="1"/>
</dbReference>
<evidence type="ECO:0008006" key="7">
    <source>
        <dbReference type="Google" id="ProtNLM"/>
    </source>
</evidence>
<keyword evidence="1" id="KW-0677">Repeat</keyword>
<dbReference type="PANTHER" id="PTHR44943:SF8">
    <property type="entry name" value="TPR REPEAT-CONTAINING PROTEIN MJ0263"/>
    <property type="match status" value="1"/>
</dbReference>
<dbReference type="Gene3D" id="1.25.40.10">
    <property type="entry name" value="Tetratricopeptide repeat domain"/>
    <property type="match status" value="3"/>
</dbReference>
<evidence type="ECO:0000256" key="2">
    <source>
        <dbReference type="ARBA" id="ARBA00022803"/>
    </source>
</evidence>
<dbReference type="EMBL" id="CP028923">
    <property type="protein sequence ID" value="QCK13640.1"/>
    <property type="molecule type" value="Genomic_DNA"/>
</dbReference>
<dbReference type="SMART" id="SM00028">
    <property type="entry name" value="TPR"/>
    <property type="match status" value="4"/>
</dbReference>
<evidence type="ECO:0000256" key="4">
    <source>
        <dbReference type="SAM" id="Phobius"/>
    </source>
</evidence>
<feature type="repeat" description="TPR" evidence="3">
    <location>
        <begin position="518"/>
        <end position="551"/>
    </location>
</feature>
<keyword evidence="2 3" id="KW-0802">TPR repeat</keyword>
<keyword evidence="4" id="KW-0812">Transmembrane</keyword>
<dbReference type="PANTHER" id="PTHR44943">
    <property type="entry name" value="CELLULOSE SYNTHASE OPERON PROTEIN C"/>
    <property type="match status" value="1"/>
</dbReference>
<dbReference type="InterPro" id="IPR011990">
    <property type="entry name" value="TPR-like_helical_dom_sf"/>
</dbReference>
<dbReference type="RefSeq" id="WP_137089237.1">
    <property type="nucleotide sequence ID" value="NZ_CP028923.1"/>
</dbReference>
<dbReference type="InterPro" id="IPR019734">
    <property type="entry name" value="TPR_rpt"/>
</dbReference>
<dbReference type="InterPro" id="IPR051685">
    <property type="entry name" value="Ycf3/AcsC/BcsC/TPR_MFPF"/>
</dbReference>
<evidence type="ECO:0000313" key="5">
    <source>
        <dbReference type="EMBL" id="QCK13640.1"/>
    </source>
</evidence>
<proteinExistence type="predicted"/>
<dbReference type="Pfam" id="PF13174">
    <property type="entry name" value="TPR_6"/>
    <property type="match status" value="2"/>
</dbReference>
<keyword evidence="4" id="KW-1133">Transmembrane helix</keyword>
<dbReference type="OrthoDB" id="9763354at2"/>
<gene>
    <name evidence="5" type="ORF">DCC35_02150</name>
</gene>
<feature type="transmembrane region" description="Helical" evidence="4">
    <location>
        <begin position="7"/>
        <end position="24"/>
    </location>
</feature>
<evidence type="ECO:0000256" key="3">
    <source>
        <dbReference type="PROSITE-ProRule" id="PRU00339"/>
    </source>
</evidence>
<dbReference type="SUPFAM" id="SSF48452">
    <property type="entry name" value="TPR-like"/>
    <property type="match status" value="3"/>
</dbReference>
<dbReference type="Proteomes" id="UP000298616">
    <property type="component" value="Chromosome"/>
</dbReference>
<accession>A0A4D7JJL3</accession>
<evidence type="ECO:0000256" key="1">
    <source>
        <dbReference type="ARBA" id="ARBA00022737"/>
    </source>
</evidence>
<protein>
    <recommendedName>
        <fullName evidence="7">Tetratricopeptide repeat protein</fullName>
    </recommendedName>
</protein>
<organism evidence="5 6">
    <name type="scientific">Mangrovivirga cuniculi</name>
    <dbReference type="NCBI Taxonomy" id="2715131"/>
    <lineage>
        <taxon>Bacteria</taxon>
        <taxon>Pseudomonadati</taxon>
        <taxon>Bacteroidota</taxon>
        <taxon>Cytophagia</taxon>
        <taxon>Cytophagales</taxon>
        <taxon>Mangrovivirgaceae</taxon>
        <taxon>Mangrovivirga</taxon>
    </lineage>
</organism>
<dbReference type="AlphaFoldDB" id="A0A4D7JJL3"/>
<evidence type="ECO:0000313" key="6">
    <source>
        <dbReference type="Proteomes" id="UP000298616"/>
    </source>
</evidence>
<name>A0A4D7JJL3_9BACT</name>
<reference evidence="5 6" key="1">
    <citation type="submission" date="2018-04" db="EMBL/GenBank/DDBJ databases">
        <title>Complete genome uncultured novel isolate.</title>
        <authorList>
            <person name="Merlino G."/>
        </authorList>
    </citation>
    <scope>NUCLEOTIDE SEQUENCE [LARGE SCALE GENOMIC DNA]</scope>
    <source>
        <strain evidence="6">R1DC9</strain>
    </source>
</reference>
<dbReference type="PROSITE" id="PS50005">
    <property type="entry name" value="TPR"/>
    <property type="match status" value="1"/>
</dbReference>
<sequence>MNKLKNIIFYSVLLFFIPVIIIGQDRDRIALADSYYKEGSVDKALTIYRDLSGSRLNTSLIHKNYFDILLNKALYDEAQVHLDKLIKHNPDNIFYQIDQGILYKYMNKDRKLEDHMDMLVNRIAYNPSQVQMAAHYMVRNDLSDYAVKSYLKTRDVTGKADMYAIDLANIYRILNRKDEMVNEFLLFAEQNPQNISYIKRVFQVYLTEDDFPSLKQLLIERIQKEPNNYLYNDLLVWVHIQMNDFFGAYIQARAFDKRRGAKGQIVLNLGNTARANKEYEIAERSYQYVMEQYPDKDHSNYVIAKKSLIEVKQEIVINTYPIDSVRIKDLITAYSELKEEIGINNYVLEGLKNKAYLQAFYMGNVEEAVETLKFVINYPGVKKELRDEAKLDLGDIYLLKREPWEATLLYGQVDKANKESDIGFRAKLRNAKLWYYSGDFNLAKSQLDVLKEATSRIISNDAMELSLLIQDNLAYDTSSVALQRFAKADLYIFRGQLDSAESIYNEIINKYPEDPIIDEAHYQLGRIYKLTNRYEKAINEFNIVIENYSFDIKGDNALYEKGILLEEKIGNVDEAVIIYLEFLKKYPASVYSTDVRRRLRLLREGDQSSDSGSI</sequence>